<comment type="caution">
    <text evidence="2">The sequence shown here is derived from an EMBL/GenBank/DDBJ whole genome shotgun (WGS) entry which is preliminary data.</text>
</comment>
<accession>K0S889</accession>
<dbReference type="AlphaFoldDB" id="K0S889"/>
<keyword evidence="3" id="KW-1185">Reference proteome</keyword>
<reference evidence="2 3" key="1">
    <citation type="journal article" date="2012" name="Genome Biol.">
        <title>Genome and low-iron response of an oceanic diatom adapted to chronic iron limitation.</title>
        <authorList>
            <person name="Lommer M."/>
            <person name="Specht M."/>
            <person name="Roy A.S."/>
            <person name="Kraemer L."/>
            <person name="Andreson R."/>
            <person name="Gutowska M.A."/>
            <person name="Wolf J."/>
            <person name="Bergner S.V."/>
            <person name="Schilhabel M.B."/>
            <person name="Klostermeier U.C."/>
            <person name="Beiko R.G."/>
            <person name="Rosenstiel P."/>
            <person name="Hippler M."/>
            <person name="Laroche J."/>
        </authorList>
    </citation>
    <scope>NUCLEOTIDE SEQUENCE [LARGE SCALE GENOMIC DNA]</scope>
    <source>
        <strain evidence="2 3">CCMP1005</strain>
    </source>
</reference>
<feature type="non-terminal residue" evidence="2">
    <location>
        <position position="1"/>
    </location>
</feature>
<evidence type="ECO:0000313" key="2">
    <source>
        <dbReference type="EMBL" id="EJK61520.1"/>
    </source>
</evidence>
<feature type="compositionally biased region" description="Basic and acidic residues" evidence="1">
    <location>
        <begin position="63"/>
        <end position="83"/>
    </location>
</feature>
<dbReference type="EMBL" id="AGNL01019870">
    <property type="protein sequence ID" value="EJK61520.1"/>
    <property type="molecule type" value="Genomic_DNA"/>
</dbReference>
<feature type="compositionally biased region" description="Basic and acidic residues" evidence="1">
    <location>
        <begin position="31"/>
        <end position="47"/>
    </location>
</feature>
<protein>
    <submittedName>
        <fullName evidence="2">Uncharacterized protein</fullName>
    </submittedName>
</protein>
<evidence type="ECO:0000256" key="1">
    <source>
        <dbReference type="SAM" id="MobiDB-lite"/>
    </source>
</evidence>
<feature type="region of interest" description="Disordered" evidence="1">
    <location>
        <begin position="1"/>
        <end position="109"/>
    </location>
</feature>
<gene>
    <name evidence="2" type="ORF">THAOC_17977</name>
</gene>
<evidence type="ECO:0000313" key="3">
    <source>
        <dbReference type="Proteomes" id="UP000266841"/>
    </source>
</evidence>
<organism evidence="2 3">
    <name type="scientific">Thalassiosira oceanica</name>
    <name type="common">Marine diatom</name>
    <dbReference type="NCBI Taxonomy" id="159749"/>
    <lineage>
        <taxon>Eukaryota</taxon>
        <taxon>Sar</taxon>
        <taxon>Stramenopiles</taxon>
        <taxon>Ochrophyta</taxon>
        <taxon>Bacillariophyta</taxon>
        <taxon>Coscinodiscophyceae</taxon>
        <taxon>Thalassiosirophycidae</taxon>
        <taxon>Thalassiosirales</taxon>
        <taxon>Thalassiosiraceae</taxon>
        <taxon>Thalassiosira</taxon>
    </lineage>
</organism>
<name>K0S889_THAOC</name>
<proteinExistence type="predicted"/>
<sequence length="145" mass="15984">LPPPRRRGRAVRRPVRPGLPLGQRHGGVDGGPERRAPVARQGRREGRAVVAHEGQRRAPTVAPERREEHAVGPERLHPVERAEAGLGRRGPSQAEVRRHGRPDREAGGCRAQLQLARDIPRVGVHRGPLGDIREFFRGPNCLADV</sequence>
<dbReference type="Proteomes" id="UP000266841">
    <property type="component" value="Unassembled WGS sequence"/>
</dbReference>
<feature type="compositionally biased region" description="Basic residues" evidence="1">
    <location>
        <begin position="1"/>
        <end position="15"/>
    </location>
</feature>